<comment type="similarity">
    <text evidence="1">Belongs to the N(4)/N(6)-methyltransferase family. N(4) subfamily.</text>
</comment>
<dbReference type="PRINTS" id="PR00508">
    <property type="entry name" value="S21N4MTFRASE"/>
</dbReference>
<evidence type="ECO:0000256" key="6">
    <source>
        <dbReference type="ARBA" id="ARBA00023125"/>
    </source>
</evidence>
<reference evidence="10 12" key="1">
    <citation type="submission" date="2018-06" db="EMBL/GenBank/DDBJ databases">
        <authorList>
            <consortium name="Pathogen Informatics"/>
            <person name="Doyle S."/>
        </authorList>
    </citation>
    <scope>NUCLEOTIDE SEQUENCE [LARGE SCALE GENOMIC DNA]</scope>
    <source>
        <strain evidence="10 12">NCTC11159</strain>
    </source>
</reference>
<dbReference type="InterPro" id="IPR029063">
    <property type="entry name" value="SAM-dependent_MTases_sf"/>
</dbReference>
<sequence>MDSDFGKEAIQLDLFSHVRNTYSQAGEEAISNDSLYAVVAEKLGRPELLKIKTPVGSSGEMHNLIKRKIRWFQQTLKQLGVIERVQGERGVWRLAEPVGKDLHKAADGVRLVAFSTDLGVAFWGHCKDIFASVSEPIALCITSPPYPLRNARAYGNPAESEYIDFICSALEPIIKNLIPGASVVLNLSSDIFLSKSPARSLYVERLVLSLHDRLGLFLMDRIPWVNKSKPPGPTYWACVNRVQLTTAYEPIFWFTNDPLKVRSDNRRVLEPHSDRQQRLMAAGGAKRSATYGDGAYKIRPDSFGRVTEGKIARNVLERGHACSDTKAYREYALNHNLPIHGAMFPTSIPEFFIQFLTEPNELVVDCFGGTIKTGLAAERLGRRWMSTELIIQYLRGAAGLFQKFNGFEMHPALRSIG</sequence>
<evidence type="ECO:0000256" key="1">
    <source>
        <dbReference type="ARBA" id="ARBA00010203"/>
    </source>
</evidence>
<gene>
    <name evidence="10" type="primary">pvuIIM</name>
    <name evidence="11" type="ORF">EV682_109105</name>
    <name evidence="10" type="ORF">NCTC11159_01104</name>
</gene>
<dbReference type="EC" id="2.1.1.-" evidence="8"/>
<dbReference type="InterPro" id="IPR002941">
    <property type="entry name" value="DNA_methylase_N4/N6"/>
</dbReference>
<dbReference type="EMBL" id="SMBT01000009">
    <property type="protein sequence ID" value="TCU84580.1"/>
    <property type="molecule type" value="Genomic_DNA"/>
</dbReference>
<dbReference type="InterPro" id="IPR017985">
    <property type="entry name" value="MeTrfase_CN4_CS"/>
</dbReference>
<reference evidence="11 13" key="2">
    <citation type="submission" date="2019-03" db="EMBL/GenBank/DDBJ databases">
        <title>Genomic Encyclopedia of Type Strains, Phase IV (KMG-IV): sequencing the most valuable type-strain genomes for metagenomic binning, comparative biology and taxonomic classification.</title>
        <authorList>
            <person name="Goeker M."/>
        </authorList>
    </citation>
    <scope>NUCLEOTIDE SEQUENCE [LARGE SCALE GENOMIC DNA]</scope>
    <source>
        <strain evidence="11 13">DSM 3764</strain>
    </source>
</reference>
<keyword evidence="13" id="KW-1185">Reference proteome</keyword>
<dbReference type="GO" id="GO:0009307">
    <property type="term" value="P:DNA restriction-modification system"/>
    <property type="evidence" value="ECO:0007669"/>
    <property type="project" value="UniProtKB-KW"/>
</dbReference>
<evidence type="ECO:0000313" key="11">
    <source>
        <dbReference type="EMBL" id="TCU84580.1"/>
    </source>
</evidence>
<evidence type="ECO:0000259" key="9">
    <source>
        <dbReference type="Pfam" id="PF01555"/>
    </source>
</evidence>
<dbReference type="PROSITE" id="PS00093">
    <property type="entry name" value="N4_MTASE"/>
    <property type="match status" value="1"/>
</dbReference>
<dbReference type="Proteomes" id="UP000255108">
    <property type="component" value="Unassembled WGS sequence"/>
</dbReference>
<dbReference type="OrthoDB" id="9816288at2"/>
<dbReference type="AlphaFoldDB" id="A0A377Q444"/>
<accession>A0A377Q444</accession>
<dbReference type="GO" id="GO:0015667">
    <property type="term" value="F:site-specific DNA-methyltransferase (cytosine-N4-specific) activity"/>
    <property type="evidence" value="ECO:0007669"/>
    <property type="project" value="UniProtKB-EC"/>
</dbReference>
<keyword evidence="3 10" id="KW-0808">Transferase</keyword>
<dbReference type="EMBL" id="UGHR01000001">
    <property type="protein sequence ID" value="STQ90046.1"/>
    <property type="molecule type" value="Genomic_DNA"/>
</dbReference>
<protein>
    <recommendedName>
        <fullName evidence="8">Methyltransferase</fullName>
        <ecNumber evidence="8">2.1.1.-</ecNumber>
    </recommendedName>
</protein>
<keyword evidence="2 10" id="KW-0489">Methyltransferase</keyword>
<keyword evidence="4" id="KW-0949">S-adenosyl-L-methionine</keyword>
<evidence type="ECO:0000256" key="2">
    <source>
        <dbReference type="ARBA" id="ARBA00022603"/>
    </source>
</evidence>
<name>A0A377Q444_9NEIS</name>
<evidence type="ECO:0000256" key="5">
    <source>
        <dbReference type="ARBA" id="ARBA00022747"/>
    </source>
</evidence>
<proteinExistence type="inferred from homology"/>
<keyword evidence="6" id="KW-0238">DNA-binding</keyword>
<comment type="catalytic activity">
    <reaction evidence="7">
        <text>a 2'-deoxycytidine in DNA + S-adenosyl-L-methionine = an N(4)-methyl-2'-deoxycytidine in DNA + S-adenosyl-L-homocysteine + H(+)</text>
        <dbReference type="Rhea" id="RHEA:16857"/>
        <dbReference type="Rhea" id="RHEA-COMP:11369"/>
        <dbReference type="Rhea" id="RHEA-COMP:13674"/>
        <dbReference type="ChEBI" id="CHEBI:15378"/>
        <dbReference type="ChEBI" id="CHEBI:57856"/>
        <dbReference type="ChEBI" id="CHEBI:59789"/>
        <dbReference type="ChEBI" id="CHEBI:85452"/>
        <dbReference type="ChEBI" id="CHEBI:137933"/>
        <dbReference type="EC" id="2.1.1.113"/>
    </reaction>
</comment>
<dbReference type="Gene3D" id="3.40.50.150">
    <property type="entry name" value="Vaccinia Virus protein VP39"/>
    <property type="match status" value="1"/>
</dbReference>
<evidence type="ECO:0000313" key="13">
    <source>
        <dbReference type="Proteomes" id="UP000295794"/>
    </source>
</evidence>
<evidence type="ECO:0000313" key="12">
    <source>
        <dbReference type="Proteomes" id="UP000255108"/>
    </source>
</evidence>
<keyword evidence="5" id="KW-0680">Restriction system</keyword>
<evidence type="ECO:0000313" key="10">
    <source>
        <dbReference type="EMBL" id="STQ90046.1"/>
    </source>
</evidence>
<dbReference type="SUPFAM" id="SSF53335">
    <property type="entry name" value="S-adenosyl-L-methionine-dependent methyltransferases"/>
    <property type="match status" value="1"/>
</dbReference>
<dbReference type="Pfam" id="PF01555">
    <property type="entry name" value="N6_N4_Mtase"/>
    <property type="match status" value="1"/>
</dbReference>
<evidence type="ECO:0000256" key="7">
    <source>
        <dbReference type="ARBA" id="ARBA00049120"/>
    </source>
</evidence>
<dbReference type="REBASE" id="431998">
    <property type="entry name" value="M.Ifl11159ORF1104P"/>
</dbReference>
<dbReference type="GO" id="GO:0003677">
    <property type="term" value="F:DNA binding"/>
    <property type="evidence" value="ECO:0007669"/>
    <property type="project" value="UniProtKB-KW"/>
</dbReference>
<dbReference type="GO" id="GO:0008170">
    <property type="term" value="F:N-methyltransferase activity"/>
    <property type="evidence" value="ECO:0007669"/>
    <property type="project" value="InterPro"/>
</dbReference>
<evidence type="ECO:0000256" key="8">
    <source>
        <dbReference type="RuleBase" id="RU362026"/>
    </source>
</evidence>
<evidence type="ECO:0000256" key="4">
    <source>
        <dbReference type="ARBA" id="ARBA00022691"/>
    </source>
</evidence>
<feature type="domain" description="DNA methylase N-4/N-6" evidence="9">
    <location>
        <begin position="137"/>
        <end position="397"/>
    </location>
</feature>
<dbReference type="InterPro" id="IPR001091">
    <property type="entry name" value="RM_Methyltransferase"/>
</dbReference>
<evidence type="ECO:0000256" key="3">
    <source>
        <dbReference type="ARBA" id="ARBA00022679"/>
    </source>
</evidence>
<dbReference type="GO" id="GO:0032259">
    <property type="term" value="P:methylation"/>
    <property type="evidence" value="ECO:0007669"/>
    <property type="project" value="UniProtKB-KW"/>
</dbReference>
<dbReference type="Proteomes" id="UP000295794">
    <property type="component" value="Unassembled WGS sequence"/>
</dbReference>
<dbReference type="RefSeq" id="WP_115228214.1">
    <property type="nucleotide sequence ID" value="NZ_CAWOLO010000009.1"/>
</dbReference>
<organism evidence="10 12">
    <name type="scientific">Iodobacter fluviatilis</name>
    <dbReference type="NCBI Taxonomy" id="537"/>
    <lineage>
        <taxon>Bacteria</taxon>
        <taxon>Pseudomonadati</taxon>
        <taxon>Pseudomonadota</taxon>
        <taxon>Betaproteobacteria</taxon>
        <taxon>Neisseriales</taxon>
        <taxon>Chitinibacteraceae</taxon>
        <taxon>Iodobacter</taxon>
    </lineage>
</organism>